<feature type="binding site" evidence="8">
    <location>
        <position position="62"/>
    </location>
    <ligand>
        <name>Zn(2+)</name>
        <dbReference type="ChEBI" id="CHEBI:29105"/>
        <label>1</label>
        <note>catalytic</note>
    </ligand>
</feature>
<evidence type="ECO:0000256" key="5">
    <source>
        <dbReference type="ARBA" id="ARBA00022759"/>
    </source>
</evidence>
<gene>
    <name evidence="8" type="primary">rnz</name>
    <name evidence="9" type="ORF">RAH46_15655</name>
</gene>
<evidence type="ECO:0000256" key="6">
    <source>
        <dbReference type="ARBA" id="ARBA00022801"/>
    </source>
</evidence>
<feature type="binding site" evidence="8">
    <location>
        <position position="209"/>
    </location>
    <ligand>
        <name>Zn(2+)</name>
        <dbReference type="ChEBI" id="CHEBI:29105"/>
        <label>1</label>
        <note>catalytic</note>
    </ligand>
</feature>
<keyword evidence="4 8" id="KW-0479">Metal-binding</keyword>
<evidence type="ECO:0000256" key="7">
    <source>
        <dbReference type="ARBA" id="ARBA00022833"/>
    </source>
</evidence>
<feature type="binding site" evidence="8">
    <location>
        <position position="209"/>
    </location>
    <ligand>
        <name>Zn(2+)</name>
        <dbReference type="ChEBI" id="CHEBI:29105"/>
        <label>2</label>
        <note>catalytic</note>
    </ligand>
</feature>
<protein>
    <recommendedName>
        <fullName evidence="8">Ribonuclease Z</fullName>
        <shortName evidence="8">RNase Z</shortName>
        <ecNumber evidence="8">3.1.26.11</ecNumber>
    </recommendedName>
    <alternativeName>
        <fullName evidence="8">tRNA 3 endonuclease</fullName>
    </alternativeName>
    <alternativeName>
        <fullName evidence="8">tRNase Z</fullName>
    </alternativeName>
</protein>
<evidence type="ECO:0000313" key="9">
    <source>
        <dbReference type="EMBL" id="WMW03773.1"/>
    </source>
</evidence>
<feature type="active site" description="Proton acceptor" evidence="8">
    <location>
        <position position="66"/>
    </location>
</feature>
<dbReference type="EMBL" id="CP132921">
    <property type="protein sequence ID" value="WMW03773.1"/>
    <property type="molecule type" value="Genomic_DNA"/>
</dbReference>
<evidence type="ECO:0000256" key="8">
    <source>
        <dbReference type="HAMAP-Rule" id="MF_01818"/>
    </source>
</evidence>
<comment type="subunit">
    <text evidence="1 8">Homodimer.</text>
</comment>
<organism evidence="9 10">
    <name type="scientific">Pseudomonas entomophila</name>
    <dbReference type="NCBI Taxonomy" id="312306"/>
    <lineage>
        <taxon>Bacteria</taxon>
        <taxon>Pseudomonadati</taxon>
        <taxon>Pseudomonadota</taxon>
        <taxon>Gammaproteobacteria</taxon>
        <taxon>Pseudomonadales</taxon>
        <taxon>Pseudomonadaceae</taxon>
        <taxon>Pseudomonas</taxon>
    </lineage>
</organism>
<dbReference type="RefSeq" id="WP_011533866.1">
    <property type="nucleotide sequence ID" value="NZ_CP132921.1"/>
</dbReference>
<dbReference type="PANTHER" id="PTHR46018:SF2">
    <property type="entry name" value="ZINC PHOSPHODIESTERASE ELAC PROTEIN 1"/>
    <property type="match status" value="1"/>
</dbReference>
<keyword evidence="7 8" id="KW-0862">Zinc</keyword>
<keyword evidence="6 8" id="KW-0378">Hydrolase</keyword>
<dbReference type="Proteomes" id="UP001183127">
    <property type="component" value="Chromosome"/>
</dbReference>
<feature type="binding site" evidence="8">
    <location>
        <position position="139"/>
    </location>
    <ligand>
        <name>Zn(2+)</name>
        <dbReference type="ChEBI" id="CHEBI:29105"/>
        <label>1</label>
        <note>catalytic</note>
    </ligand>
</feature>
<feature type="binding site" evidence="8">
    <location>
        <position position="67"/>
    </location>
    <ligand>
        <name>Zn(2+)</name>
        <dbReference type="ChEBI" id="CHEBI:29105"/>
        <label>2</label>
        <note>catalytic</note>
    </ligand>
</feature>
<reference evidence="9 10" key="1">
    <citation type="submission" date="2023-08" db="EMBL/GenBank/DDBJ databases">
        <title>Complete Genome Sequence of Pseudomonas entomophila TVIN A01.</title>
        <authorList>
            <person name="Shelke T."/>
            <person name="Mahar N.S."/>
            <person name="Gupta I."/>
            <person name="Gupta V."/>
        </authorList>
    </citation>
    <scope>NUCLEOTIDE SEQUENCE [LARGE SCALE GENOMIC DNA]</scope>
    <source>
        <strain evidence="9 10">TVIN-A01</strain>
    </source>
</reference>
<keyword evidence="10" id="KW-1185">Reference proteome</keyword>
<keyword evidence="2 8" id="KW-0819">tRNA processing</keyword>
<dbReference type="EC" id="3.1.26.11" evidence="8"/>
<keyword evidence="3 8" id="KW-0540">Nuclease</keyword>
<dbReference type="Pfam" id="PF23023">
    <property type="entry name" value="Anti-Pycsar_Apyc1"/>
    <property type="match status" value="1"/>
</dbReference>
<dbReference type="InterPro" id="IPR036866">
    <property type="entry name" value="RibonucZ/Hydroxyglut_hydro"/>
</dbReference>
<dbReference type="GO" id="GO:0042781">
    <property type="term" value="F:3'-tRNA processing endoribonuclease activity"/>
    <property type="evidence" value="ECO:0007669"/>
    <property type="project" value="UniProtKB-EC"/>
</dbReference>
<dbReference type="Gene3D" id="3.60.15.10">
    <property type="entry name" value="Ribonuclease Z/Hydroxyacylglutathione hydrolase-like"/>
    <property type="match status" value="1"/>
</dbReference>
<dbReference type="InterPro" id="IPR013471">
    <property type="entry name" value="RNase_Z/BN"/>
</dbReference>
<keyword evidence="5 8" id="KW-0255">Endonuclease</keyword>
<name>A0ABY9QIB9_9PSED</name>
<evidence type="ECO:0000313" key="10">
    <source>
        <dbReference type="Proteomes" id="UP001183127"/>
    </source>
</evidence>
<feature type="binding site" evidence="8">
    <location>
        <position position="64"/>
    </location>
    <ligand>
        <name>Zn(2+)</name>
        <dbReference type="ChEBI" id="CHEBI:29105"/>
        <label>1</label>
        <note>catalytic</note>
    </ligand>
</feature>
<comment type="catalytic activity">
    <reaction evidence="8">
        <text>Endonucleolytic cleavage of RNA, removing extra 3' nucleotides from tRNA precursor, generating 3' termini of tRNAs. A 3'-hydroxy group is left at the tRNA terminus and a 5'-phosphoryl group is left at the trailer molecule.</text>
        <dbReference type="EC" id="3.1.26.11"/>
    </reaction>
</comment>
<sequence>MDLQFLGTSSGVPTKARNVSATAVIEATGHGWYLVDCGEGTQHQLLRSPLSMRDLRAIFITHVHGDHCFGLPGLLASAGMSGRKAPLPLIMPTALHDWVRQGLAASDTYLPFELQLQALETFDGFTCGNIQVGKVELSHRVPSYGFVFDEQDPEPRLDTARLQADGVPAGPLWGQLARGMTVEHEGRQLDPQHYLQPQRPPQRIIVCGDNDRPELLAELAKGVDVLVHESTFTEPVVERAQATFGHSTAAAVARFAEAAQVPNLVLTHFSARYQGAGAARGSSIEDVREEALAHYRGNLVLAQDLQRYHLARDGRLVEVL</sequence>
<evidence type="ECO:0000256" key="1">
    <source>
        <dbReference type="ARBA" id="ARBA00011738"/>
    </source>
</evidence>
<dbReference type="SUPFAM" id="SSF56281">
    <property type="entry name" value="Metallo-hydrolase/oxidoreductase"/>
    <property type="match status" value="1"/>
</dbReference>
<evidence type="ECO:0000256" key="3">
    <source>
        <dbReference type="ARBA" id="ARBA00022722"/>
    </source>
</evidence>
<feature type="binding site" evidence="8">
    <location>
        <position position="268"/>
    </location>
    <ligand>
        <name>Zn(2+)</name>
        <dbReference type="ChEBI" id="CHEBI:29105"/>
        <label>2</label>
        <note>catalytic</note>
    </ligand>
</feature>
<dbReference type="NCBIfam" id="NF000801">
    <property type="entry name" value="PRK00055.1-3"/>
    <property type="match status" value="1"/>
</dbReference>
<dbReference type="HAMAP" id="MF_01818">
    <property type="entry name" value="RNase_Z_BN"/>
    <property type="match status" value="1"/>
</dbReference>
<comment type="similarity">
    <text evidence="8">Belongs to the RNase Z family.</text>
</comment>
<evidence type="ECO:0000256" key="2">
    <source>
        <dbReference type="ARBA" id="ARBA00022694"/>
    </source>
</evidence>
<proteinExistence type="inferred from homology"/>
<evidence type="ECO:0000256" key="4">
    <source>
        <dbReference type="ARBA" id="ARBA00022723"/>
    </source>
</evidence>
<comment type="cofactor">
    <cofactor evidence="8">
        <name>Zn(2+)</name>
        <dbReference type="ChEBI" id="CHEBI:29105"/>
    </cofactor>
    <text evidence="8">Binds 2 Zn(2+) ions.</text>
</comment>
<comment type="function">
    <text evidence="8">Zinc phosphodiesterase, which displays some tRNA 3'-processing endonuclease activity. Probably involved in tRNA maturation, by removing a 3'-trailer from precursor tRNA.</text>
</comment>
<dbReference type="GeneID" id="32805829"/>
<dbReference type="PANTHER" id="PTHR46018">
    <property type="entry name" value="ZINC PHOSPHODIESTERASE ELAC PROTEIN 1"/>
    <property type="match status" value="1"/>
</dbReference>
<feature type="binding site" evidence="8">
    <location>
        <position position="66"/>
    </location>
    <ligand>
        <name>Zn(2+)</name>
        <dbReference type="ChEBI" id="CHEBI:29105"/>
        <label>2</label>
        <note>catalytic</note>
    </ligand>
</feature>
<dbReference type="CDD" id="cd07717">
    <property type="entry name" value="RNaseZ_ZiPD-like_MBL-fold"/>
    <property type="match status" value="1"/>
</dbReference>
<accession>A0ABY9QIB9</accession>